<dbReference type="PANTHER" id="PTHR39339">
    <property type="entry name" value="SLR1444 PROTEIN"/>
    <property type="match status" value="1"/>
</dbReference>
<evidence type="ECO:0000313" key="2">
    <source>
        <dbReference type="EMBL" id="SEU01327.1"/>
    </source>
</evidence>
<keyword evidence="3" id="KW-1185">Reference proteome</keyword>
<dbReference type="SMART" id="SM00880">
    <property type="entry name" value="CHAD"/>
    <property type="match status" value="1"/>
</dbReference>
<dbReference type="Gene3D" id="1.40.20.10">
    <property type="entry name" value="CHAD domain"/>
    <property type="match status" value="1"/>
</dbReference>
<dbReference type="Proteomes" id="UP000199180">
    <property type="component" value="Unassembled WGS sequence"/>
</dbReference>
<organism evidence="2 3">
    <name type="scientific">Paracoccus homiensis</name>
    <dbReference type="NCBI Taxonomy" id="364199"/>
    <lineage>
        <taxon>Bacteria</taxon>
        <taxon>Pseudomonadati</taxon>
        <taxon>Pseudomonadota</taxon>
        <taxon>Alphaproteobacteria</taxon>
        <taxon>Rhodobacterales</taxon>
        <taxon>Paracoccaceae</taxon>
        <taxon>Paracoccus</taxon>
    </lineage>
</organism>
<proteinExistence type="predicted"/>
<dbReference type="AlphaFoldDB" id="A0A1I0IVN2"/>
<dbReference type="OrthoDB" id="9777271at2"/>
<reference evidence="2 3" key="1">
    <citation type="submission" date="2016-10" db="EMBL/GenBank/DDBJ databases">
        <authorList>
            <person name="de Groot N.N."/>
        </authorList>
    </citation>
    <scope>NUCLEOTIDE SEQUENCE [LARGE SCALE GENOMIC DNA]</scope>
    <source>
        <strain evidence="2 3">DSM 17862</strain>
    </source>
</reference>
<gene>
    <name evidence="2" type="ORF">SAMN04489858_11941</name>
</gene>
<dbReference type="InterPro" id="IPR038186">
    <property type="entry name" value="CHAD_dom_sf"/>
</dbReference>
<dbReference type="PROSITE" id="PS51708">
    <property type="entry name" value="CHAD"/>
    <property type="match status" value="1"/>
</dbReference>
<accession>A0A1I0IVN2</accession>
<dbReference type="PANTHER" id="PTHR39339:SF1">
    <property type="entry name" value="CHAD DOMAIN-CONTAINING PROTEIN"/>
    <property type="match status" value="1"/>
</dbReference>
<sequence>MAKKSKAAKLAKSAGIGRDTQALDALRRLLRESATIHETHRGAILTEDDPEHVHQARVALRRMRTLIRGFGDMLSPKTQRRIGKLLKDRFKALGPLRDADVHAEALAGQPQSDKAAATAAELRQALRDDLAEDTGLSLKMQIETILHDTGTAIRGDRRQRLAQGPVGVIASRALHVAWTELLSFGADLNRLSPDDLHEFRKRAKDMRYLTEFFGTLFTEKPDHMMKRMAKMQDALGIVNDLQVMKARQHQDGMALPDDADRIEAKARQQSQKAWQKLRAEPVWWADLPA</sequence>
<evidence type="ECO:0000259" key="1">
    <source>
        <dbReference type="PROSITE" id="PS51708"/>
    </source>
</evidence>
<dbReference type="RefSeq" id="WP_090737576.1">
    <property type="nucleotide sequence ID" value="NZ_FOHO01000019.1"/>
</dbReference>
<dbReference type="Pfam" id="PF05235">
    <property type="entry name" value="CHAD"/>
    <property type="match status" value="1"/>
</dbReference>
<feature type="domain" description="CHAD" evidence="1">
    <location>
        <begin position="19"/>
        <end position="289"/>
    </location>
</feature>
<evidence type="ECO:0000313" key="3">
    <source>
        <dbReference type="Proteomes" id="UP000199180"/>
    </source>
</evidence>
<dbReference type="InterPro" id="IPR007899">
    <property type="entry name" value="CHAD_dom"/>
</dbReference>
<dbReference type="EMBL" id="FOHO01000019">
    <property type="protein sequence ID" value="SEU01327.1"/>
    <property type="molecule type" value="Genomic_DNA"/>
</dbReference>
<name>A0A1I0IVN2_9RHOB</name>
<protein>
    <submittedName>
        <fullName evidence="2">CHAD domain-containing protein</fullName>
    </submittedName>
</protein>
<dbReference type="STRING" id="364199.SAMN04489858_11941"/>